<sequence>MTQLFTALAGKLLSPTFNGPTGKSNRFGFRGELGLKFPESMAGEARPPLVKADQVILAAEGDKLVFFAAHVDSLAELDLIMDTLGDGLNSEGKYFLFAGNVDFSKKYKVEVKGIPWHVLPLDEATVWNETLDLLYLERSDLKRLSPEAKVDAVVDAALAYNGKLPEIPYSQALAEMGPVKVAENRPV</sequence>
<dbReference type="Proteomes" id="UP000683428">
    <property type="component" value="Chromosome"/>
</dbReference>
<evidence type="ECO:0000313" key="2">
    <source>
        <dbReference type="Proteomes" id="UP000683428"/>
    </source>
</evidence>
<dbReference type="AlphaFoldDB" id="A0A975SPI4"/>
<proteinExistence type="predicted"/>
<organism evidence="1 2">
    <name type="scientific">Azospira inquinata</name>
    <dbReference type="NCBI Taxonomy" id="2785627"/>
    <lineage>
        <taxon>Bacteria</taxon>
        <taxon>Pseudomonadati</taxon>
        <taxon>Pseudomonadota</taxon>
        <taxon>Betaproteobacteria</taxon>
        <taxon>Rhodocyclales</taxon>
        <taxon>Rhodocyclaceae</taxon>
        <taxon>Azospira</taxon>
    </lineage>
</organism>
<dbReference type="EMBL" id="CP064782">
    <property type="protein sequence ID" value="QWT50166.1"/>
    <property type="molecule type" value="Genomic_DNA"/>
</dbReference>
<accession>A0A975SPI4</accession>
<dbReference type="RefSeq" id="WP_216130967.1">
    <property type="nucleotide sequence ID" value="NZ_CP064782.1"/>
</dbReference>
<reference evidence="1" key="1">
    <citation type="submission" date="2020-11" db="EMBL/GenBank/DDBJ databases">
        <title>Azospira inquinata sp. nov.</title>
        <authorList>
            <person name="Moe W.M."/>
            <person name="Mikes M.C."/>
        </authorList>
    </citation>
    <scope>NUCLEOTIDE SEQUENCE</scope>
    <source>
        <strain evidence="1">Azo-3</strain>
    </source>
</reference>
<protein>
    <submittedName>
        <fullName evidence="1">Uncharacterized protein</fullName>
    </submittedName>
</protein>
<keyword evidence="2" id="KW-1185">Reference proteome</keyword>
<name>A0A975SPI4_9RHOO</name>
<gene>
    <name evidence="1" type="ORF">Azoinq_06115</name>
</gene>
<evidence type="ECO:0000313" key="1">
    <source>
        <dbReference type="EMBL" id="QWT50166.1"/>
    </source>
</evidence>
<dbReference type="KEGG" id="aiq:Azoinq_06115"/>